<evidence type="ECO:0000313" key="10">
    <source>
        <dbReference type="EMBL" id="QYM80322.1"/>
    </source>
</evidence>
<feature type="transmembrane region" description="Helical" evidence="7">
    <location>
        <begin position="443"/>
        <end position="463"/>
    </location>
</feature>
<dbReference type="GO" id="GO:0022857">
    <property type="term" value="F:transmembrane transporter activity"/>
    <property type="evidence" value="ECO:0007669"/>
    <property type="project" value="TreeGrafter"/>
</dbReference>
<feature type="transmembrane region" description="Helical" evidence="7">
    <location>
        <begin position="348"/>
        <end position="373"/>
    </location>
</feature>
<comment type="similarity">
    <text evidence="6">Belongs to the ABC-4 integral membrane protein family.</text>
</comment>
<evidence type="ECO:0000256" key="6">
    <source>
        <dbReference type="ARBA" id="ARBA00038076"/>
    </source>
</evidence>
<keyword evidence="5 7" id="KW-0472">Membrane</keyword>
<keyword evidence="2" id="KW-1003">Cell membrane</keyword>
<evidence type="ECO:0000313" key="11">
    <source>
        <dbReference type="Proteomes" id="UP000825051"/>
    </source>
</evidence>
<dbReference type="Proteomes" id="UP000825051">
    <property type="component" value="Chromosome"/>
</dbReference>
<evidence type="ECO:0000259" key="8">
    <source>
        <dbReference type="Pfam" id="PF02687"/>
    </source>
</evidence>
<feature type="transmembrane region" description="Helical" evidence="7">
    <location>
        <begin position="847"/>
        <end position="869"/>
    </location>
</feature>
<feature type="domain" description="ABC3 transporter permease C-terminal" evidence="8">
    <location>
        <begin position="764"/>
        <end position="877"/>
    </location>
</feature>
<feature type="transmembrane region" description="Helical" evidence="7">
    <location>
        <begin position="817"/>
        <end position="835"/>
    </location>
</feature>
<accession>A0A8F9TYH6</accession>
<reference evidence="10" key="1">
    <citation type="submission" date="2021-08" db="EMBL/GenBank/DDBJ databases">
        <title>Genome of a novel bacterium of the phylum Verrucomicrobia, Oleiharenicola sp. KSB-15.</title>
        <authorList>
            <person name="Chung J.-H."/>
            <person name="Ahn J.-H."/>
            <person name="Yoon Y."/>
            <person name="Kim D.-Y."/>
            <person name="An S.-H."/>
            <person name="Park I."/>
            <person name="Yeon J."/>
        </authorList>
    </citation>
    <scope>NUCLEOTIDE SEQUENCE</scope>
    <source>
        <strain evidence="10">KSB-15</strain>
    </source>
</reference>
<name>A0A8F9TYH6_9BACT</name>
<dbReference type="PANTHER" id="PTHR30572:SF4">
    <property type="entry name" value="ABC TRANSPORTER PERMEASE YTRF"/>
    <property type="match status" value="1"/>
</dbReference>
<keyword evidence="4 7" id="KW-1133">Transmembrane helix</keyword>
<evidence type="ECO:0000256" key="4">
    <source>
        <dbReference type="ARBA" id="ARBA00022989"/>
    </source>
</evidence>
<organism evidence="10 11">
    <name type="scientific">Horticoccus luteus</name>
    <dbReference type="NCBI Taxonomy" id="2862869"/>
    <lineage>
        <taxon>Bacteria</taxon>
        <taxon>Pseudomonadati</taxon>
        <taxon>Verrucomicrobiota</taxon>
        <taxon>Opitutia</taxon>
        <taxon>Opitutales</taxon>
        <taxon>Opitutaceae</taxon>
        <taxon>Horticoccus</taxon>
    </lineage>
</organism>
<protein>
    <submittedName>
        <fullName evidence="10">ABC transporter permease</fullName>
    </submittedName>
</protein>
<dbReference type="RefSeq" id="WP_220165335.1">
    <property type="nucleotide sequence ID" value="NZ_CP080507.1"/>
</dbReference>
<proteinExistence type="inferred from homology"/>
<feature type="transmembrane region" description="Helical" evidence="7">
    <location>
        <begin position="405"/>
        <end position="423"/>
    </location>
</feature>
<dbReference type="NCBIfam" id="TIGR03434">
    <property type="entry name" value="ADOP"/>
    <property type="match status" value="1"/>
</dbReference>
<feature type="domain" description="MacB-like periplasmic core" evidence="9">
    <location>
        <begin position="94"/>
        <end position="307"/>
    </location>
</feature>
<evidence type="ECO:0000256" key="2">
    <source>
        <dbReference type="ARBA" id="ARBA00022475"/>
    </source>
</evidence>
<sequence>MKLWTKFKALFARRRLEREMSEEIRAHLDGLTERNIAKGMSPEEARYAAHRAFGGVEQIKERARDERRLIWLEQFFQDLRYGARQLRKAPGFAAIALLTLALSIGATTAIFSVLHGVLLRPLPYPQSDRLVTLRETFPPDGGAAPPTWGAYYYWARHASSFSGIAASRFDSANLTGAGEPERVTVVHVTANYFSTLGSPLLLGRGFRDNETVPGHDAVAVISHWFWVKQYAARADLVNQTVELNGRPCTIVGVMPADEQIDRAPHFFLPQTVTAADRENFAGKDRPDAVVARLKPGVSAAAAGAELNVLSSALAAARPATNAGHGAQLTSLLDDVLAHSGYMLSGVRALLYTLFGAVAFLLLIACANIANLLFARATVRQKEIALRAALGATRGRIARQLICESLLLSLLGGLGGLVLAYWSIDLLKPLTGSLPRSSGIALDGRVLAFSLLITLLTGLSFGLLPAWNASRVDLATGMKSGASGGDRKAHRLRSALVAFEVALALLLVTGAGLLGRSFIKLQHVDLGFRPGGVFANRLELPAEKYRAESQQAALVDQLTERMSGLAGVDGVAFTTGMPIFGSMGTSFKIDQDRAPDPQPAKNALHAAITPDCFRVLGIPLLSGRSFSARDEKQSPPVAIISESIARHFFPGQNPIGQRILLNSGSKAWREIVGIVGDVKQWGPASEALVGAVPGCVYEPFAQNPTTRNLLLVVQARDDAPDLPLVLRGAIHQIDPQLPLAGLFRLEAGVAVSIAKFRLSMLLFLIFAGLALLLTALGVYGVIAYSVAQRTREIGVRVALGAPRTAVFRMVLAQAGRRIGVGLAIGLAAALALSRLLRALLFQVSPIDPAVFAAVVILLIAVALFACWLPARRATKVDPMEALRCE</sequence>
<dbReference type="EMBL" id="CP080507">
    <property type="protein sequence ID" value="QYM80322.1"/>
    <property type="molecule type" value="Genomic_DNA"/>
</dbReference>
<evidence type="ECO:0000256" key="5">
    <source>
        <dbReference type="ARBA" id="ARBA00023136"/>
    </source>
</evidence>
<dbReference type="PANTHER" id="PTHR30572">
    <property type="entry name" value="MEMBRANE COMPONENT OF TRANSPORTER-RELATED"/>
    <property type="match status" value="1"/>
</dbReference>
<feature type="transmembrane region" description="Helical" evidence="7">
    <location>
        <begin position="92"/>
        <end position="118"/>
    </location>
</feature>
<dbReference type="Pfam" id="PF02687">
    <property type="entry name" value="FtsX"/>
    <property type="match status" value="2"/>
</dbReference>
<dbReference type="KEGG" id="ole:K0B96_06825"/>
<comment type="subcellular location">
    <subcellularLocation>
        <location evidence="1">Cell membrane</location>
        <topology evidence="1">Multi-pass membrane protein</topology>
    </subcellularLocation>
</comment>
<evidence type="ECO:0000256" key="1">
    <source>
        <dbReference type="ARBA" id="ARBA00004651"/>
    </source>
</evidence>
<dbReference type="Pfam" id="PF12704">
    <property type="entry name" value="MacB_PCD"/>
    <property type="match status" value="2"/>
</dbReference>
<feature type="domain" description="ABC3 transporter permease C-terminal" evidence="8">
    <location>
        <begin position="356"/>
        <end position="471"/>
    </location>
</feature>
<dbReference type="GO" id="GO:0005886">
    <property type="term" value="C:plasma membrane"/>
    <property type="evidence" value="ECO:0007669"/>
    <property type="project" value="UniProtKB-SubCell"/>
</dbReference>
<dbReference type="InterPro" id="IPR017800">
    <property type="entry name" value="ADOP"/>
</dbReference>
<dbReference type="InterPro" id="IPR047928">
    <property type="entry name" value="Perm_prefix_1"/>
</dbReference>
<keyword evidence="11" id="KW-1185">Reference proteome</keyword>
<evidence type="ECO:0000256" key="3">
    <source>
        <dbReference type="ARBA" id="ARBA00022692"/>
    </source>
</evidence>
<dbReference type="InterPro" id="IPR003838">
    <property type="entry name" value="ABC3_permease_C"/>
</dbReference>
<dbReference type="NCBIfam" id="NF038403">
    <property type="entry name" value="perm_prefix_1"/>
    <property type="match status" value="1"/>
</dbReference>
<dbReference type="InterPro" id="IPR025857">
    <property type="entry name" value="MacB_PCD"/>
</dbReference>
<feature type="transmembrane region" description="Helical" evidence="7">
    <location>
        <begin position="759"/>
        <end position="785"/>
    </location>
</feature>
<feature type="transmembrane region" description="Helical" evidence="7">
    <location>
        <begin position="494"/>
        <end position="513"/>
    </location>
</feature>
<evidence type="ECO:0000259" key="9">
    <source>
        <dbReference type="Pfam" id="PF12704"/>
    </source>
</evidence>
<gene>
    <name evidence="10" type="ORF">K0B96_06825</name>
</gene>
<evidence type="ECO:0000256" key="7">
    <source>
        <dbReference type="SAM" id="Phobius"/>
    </source>
</evidence>
<keyword evidence="3 7" id="KW-0812">Transmembrane</keyword>
<dbReference type="InterPro" id="IPR050250">
    <property type="entry name" value="Macrolide_Exporter_MacB"/>
</dbReference>
<feature type="domain" description="MacB-like periplasmic core" evidence="9">
    <location>
        <begin position="563"/>
        <end position="681"/>
    </location>
</feature>
<dbReference type="AlphaFoldDB" id="A0A8F9TYH6"/>